<dbReference type="KEGG" id="tum:CBW65_17870"/>
<dbReference type="Gene3D" id="2.120.10.30">
    <property type="entry name" value="TolB, C-terminal domain"/>
    <property type="match status" value="1"/>
</dbReference>
<reference evidence="2" key="1">
    <citation type="submission" date="2017-05" db="EMBL/GenBank/DDBJ databases">
        <authorList>
            <person name="Sung H."/>
        </authorList>
    </citation>
    <scope>NUCLEOTIDE SEQUENCE [LARGE SCALE GENOMIC DNA]</scope>
    <source>
        <strain evidence="2">AR23208</strain>
    </source>
</reference>
<dbReference type="InterPro" id="IPR006521">
    <property type="entry name" value="Tail_protein_I"/>
</dbReference>
<protein>
    <recommendedName>
        <fullName evidence="3">Phage tail protein</fullName>
    </recommendedName>
</protein>
<dbReference type="Proteomes" id="UP000195437">
    <property type="component" value="Chromosome"/>
</dbReference>
<dbReference type="NCBIfam" id="TIGR02242">
    <property type="entry name" value="tail_TIGR02242"/>
    <property type="match status" value="1"/>
</dbReference>
<keyword evidence="2" id="KW-1185">Reference proteome</keyword>
<gene>
    <name evidence="1" type="ORF">CBW65_17870</name>
</gene>
<dbReference type="RefSeq" id="WP_087457989.1">
    <property type="nucleotide sequence ID" value="NZ_CP021434.1"/>
</dbReference>
<organism evidence="1 2">
    <name type="scientific">Tumebacillus avium</name>
    <dbReference type="NCBI Taxonomy" id="1903704"/>
    <lineage>
        <taxon>Bacteria</taxon>
        <taxon>Bacillati</taxon>
        <taxon>Bacillota</taxon>
        <taxon>Bacilli</taxon>
        <taxon>Bacillales</taxon>
        <taxon>Alicyclobacillaceae</taxon>
        <taxon>Tumebacillus</taxon>
    </lineage>
</organism>
<sequence length="701" mass="80708">MYVDTTFFSLNRQADWNKGALHNLSVTERGVQITRSERYGFYHTIRLEHIEGLRGLADFALGENDKLYLLDRAANVFLYDYENHYADAVFRSGHGQFSSRAMLTRAGSHLLIAEREGENRLVAYSPGTGQAVWRMNHYNGIPVHPLAVTTDRQGDAYVLIPLDPVRTQGGVEASDNSFYGVLKINSGGIPEHLYQHHTLAIRSGAGLHKLQERFHITVGPDGKLYILDGYDREVTTFHPDGTYEQRSRIQMYGGAPSGIGVDPHGAIYVGDNHPIEQAWEDNRFVLNFLADGSYVDEVSGFRGQAMKLLAGYARKMYIWNEEENLISVLEQKRRTHPLDKQGPLKGVYFSQAFDSTETETVWHKITVDSELPDETQLRISYYAADQKELLLGGQRVQLDEYLQDKSIPLSTKLPQLDELFSAPIVNPKDALLRAKGRYIWFKIEWSGNDRKSPLMRKLRVYFPRQSYLDYLPGVYQSDPGSRDFLERYLSLYGTFFDEMEEMIDHMSRFFDVDSSSGDLLKWLATWLGIAVDERWSEDQIRRLMKKSPELFKKRGTRQGLAEMIEVFTGEKPFIVEYFQYKYLLEKAQVKEYMEQLYGLDPYRFCVLIKPDVVKSEEERKILQKIIDEEKPAYSEAQLVVLEPRIYLGTHSYLGINTFLSEPTLLVLDDRTSMPNNTVLIDLDRDNRIGLHTRLELDANLE</sequence>
<dbReference type="Pfam" id="PF09684">
    <property type="entry name" value="Tail_P2_I"/>
    <property type="match status" value="1"/>
</dbReference>
<dbReference type="InterPro" id="IPR011748">
    <property type="entry name" value="Unchr_phage_tail-like"/>
</dbReference>
<name>A0A1Y0IQT0_9BACL</name>
<dbReference type="InterPro" id="IPR011042">
    <property type="entry name" value="6-blade_b-propeller_TolB-like"/>
</dbReference>
<accession>A0A1Y0IQT0</accession>
<dbReference type="OrthoDB" id="370073at2"/>
<evidence type="ECO:0000313" key="1">
    <source>
        <dbReference type="EMBL" id="ARU62630.1"/>
    </source>
</evidence>
<dbReference type="EMBL" id="CP021434">
    <property type="protein sequence ID" value="ARU62630.1"/>
    <property type="molecule type" value="Genomic_DNA"/>
</dbReference>
<dbReference type="SUPFAM" id="SSF63829">
    <property type="entry name" value="Calcium-dependent phosphotriesterase"/>
    <property type="match status" value="1"/>
</dbReference>
<dbReference type="AlphaFoldDB" id="A0A1Y0IQT0"/>
<proteinExistence type="predicted"/>
<evidence type="ECO:0008006" key="3">
    <source>
        <dbReference type="Google" id="ProtNLM"/>
    </source>
</evidence>
<evidence type="ECO:0000313" key="2">
    <source>
        <dbReference type="Proteomes" id="UP000195437"/>
    </source>
</evidence>